<reference evidence="1" key="1">
    <citation type="submission" date="2019-10" db="EMBL/GenBank/DDBJ databases">
        <authorList>
            <person name="Soares A.E.R."/>
            <person name="Aleixo A."/>
            <person name="Schneider P."/>
            <person name="Miyaki C.Y."/>
            <person name="Schneider M.P."/>
            <person name="Mello C."/>
            <person name="Vasconcelos A.T.R."/>
        </authorList>
    </citation>
    <scope>NUCLEOTIDE SEQUENCE</scope>
    <source>
        <tissue evidence="1">Muscle</tissue>
    </source>
</reference>
<dbReference type="EMBL" id="WHWB01034117">
    <property type="protein sequence ID" value="KAJ7413819.1"/>
    <property type="molecule type" value="Genomic_DNA"/>
</dbReference>
<dbReference type="Proteomes" id="UP001145742">
    <property type="component" value="Unassembled WGS sequence"/>
</dbReference>
<organism evidence="1 2">
    <name type="scientific">Willisornis vidua</name>
    <name type="common">Xingu scale-backed antbird</name>
    <dbReference type="NCBI Taxonomy" id="1566151"/>
    <lineage>
        <taxon>Eukaryota</taxon>
        <taxon>Metazoa</taxon>
        <taxon>Chordata</taxon>
        <taxon>Craniata</taxon>
        <taxon>Vertebrata</taxon>
        <taxon>Euteleostomi</taxon>
        <taxon>Archelosauria</taxon>
        <taxon>Archosauria</taxon>
        <taxon>Dinosauria</taxon>
        <taxon>Saurischia</taxon>
        <taxon>Theropoda</taxon>
        <taxon>Coelurosauria</taxon>
        <taxon>Aves</taxon>
        <taxon>Neognathae</taxon>
        <taxon>Neoaves</taxon>
        <taxon>Telluraves</taxon>
        <taxon>Australaves</taxon>
        <taxon>Passeriformes</taxon>
        <taxon>Thamnophilidae</taxon>
        <taxon>Willisornis</taxon>
    </lineage>
</organism>
<gene>
    <name evidence="1" type="ORF">WISP_88159</name>
</gene>
<keyword evidence="1" id="KW-0808">Transferase</keyword>
<comment type="caution">
    <text evidence="1">The sequence shown here is derived from an EMBL/GenBank/DDBJ whole genome shotgun (WGS) entry which is preliminary data.</text>
</comment>
<proteinExistence type="predicted"/>
<dbReference type="GO" id="GO:0016301">
    <property type="term" value="F:kinase activity"/>
    <property type="evidence" value="ECO:0007669"/>
    <property type="project" value="UniProtKB-KW"/>
</dbReference>
<accession>A0ABQ9D2R9</accession>
<evidence type="ECO:0000313" key="2">
    <source>
        <dbReference type="Proteomes" id="UP001145742"/>
    </source>
</evidence>
<name>A0ABQ9D2R9_9PASS</name>
<keyword evidence="2" id="KW-1185">Reference proteome</keyword>
<keyword evidence="1" id="KW-0418">Kinase</keyword>
<evidence type="ECO:0000313" key="1">
    <source>
        <dbReference type="EMBL" id="KAJ7413819.1"/>
    </source>
</evidence>
<sequence>MTEEPAKTGAALDLVLANKQELVGNVKLKGSLSCSGYEIVTFEILRAGRRVHSKLNTMDLGKQTFRDLIGRVPWDKALQGKWAQEIKLVFKAHLSQAQECCIPAKKAERQ</sequence>
<protein>
    <submittedName>
        <fullName evidence="1">Glycerol kinase</fullName>
    </submittedName>
</protein>